<keyword evidence="3" id="KW-1185">Reference proteome</keyword>
<dbReference type="EMBL" id="JBBKAK010000001">
    <property type="protein sequence ID" value="MEJ8671726.1"/>
    <property type="molecule type" value="Genomic_DNA"/>
</dbReference>
<sequence length="70" mass="7184">MASYDGELGVLGGQRATLRVPEGDPPLARQGGGQEDGREADGTASPDRSATAVPPPCEVLSLIRPVTSRP</sequence>
<name>A0ABU8UTP2_9ACTN</name>
<evidence type="ECO:0000313" key="2">
    <source>
        <dbReference type="EMBL" id="MEJ8671726.1"/>
    </source>
</evidence>
<proteinExistence type="predicted"/>
<feature type="region of interest" description="Disordered" evidence="1">
    <location>
        <begin position="1"/>
        <end position="70"/>
    </location>
</feature>
<evidence type="ECO:0000256" key="1">
    <source>
        <dbReference type="SAM" id="MobiDB-lite"/>
    </source>
</evidence>
<dbReference type="Proteomes" id="UP001376459">
    <property type="component" value="Unassembled WGS sequence"/>
</dbReference>
<reference evidence="2 3" key="1">
    <citation type="submission" date="2024-03" db="EMBL/GenBank/DDBJ databases">
        <title>Novel Streptomyces species of biotechnological and ecological value are a feature of Machair soil.</title>
        <authorList>
            <person name="Prole J.R."/>
            <person name="Goodfellow M."/>
            <person name="Allenby N."/>
            <person name="Ward A.C."/>
        </authorList>
    </citation>
    <scope>NUCLEOTIDE SEQUENCE [LARGE SCALE GENOMIC DNA]</scope>
    <source>
        <strain evidence="2 3">MS1.AVA.1</strain>
    </source>
</reference>
<protein>
    <submittedName>
        <fullName evidence="2">Uncharacterized protein</fullName>
    </submittedName>
</protein>
<comment type="caution">
    <text evidence="2">The sequence shown here is derived from an EMBL/GenBank/DDBJ whole genome shotgun (WGS) entry which is preliminary data.</text>
</comment>
<evidence type="ECO:0000313" key="3">
    <source>
        <dbReference type="Proteomes" id="UP001376459"/>
    </source>
</evidence>
<gene>
    <name evidence="2" type="ORF">WKI71_35445</name>
</gene>
<accession>A0ABU8UTP2</accession>
<organism evidence="2 3">
    <name type="scientific">Streptomyces machairae</name>
    <dbReference type="NCBI Taxonomy" id="3134109"/>
    <lineage>
        <taxon>Bacteria</taxon>
        <taxon>Bacillati</taxon>
        <taxon>Actinomycetota</taxon>
        <taxon>Actinomycetes</taxon>
        <taxon>Kitasatosporales</taxon>
        <taxon>Streptomycetaceae</taxon>
        <taxon>Streptomyces</taxon>
    </lineage>
</organism>